<dbReference type="STRING" id="377629.TERTU_3276"/>
<organism evidence="2 3">
    <name type="scientific">Teredinibacter turnerae (strain ATCC 39867 / T7901)</name>
    <dbReference type="NCBI Taxonomy" id="377629"/>
    <lineage>
        <taxon>Bacteria</taxon>
        <taxon>Pseudomonadati</taxon>
        <taxon>Pseudomonadota</taxon>
        <taxon>Gammaproteobacteria</taxon>
        <taxon>Cellvibrionales</taxon>
        <taxon>Cellvibrionaceae</taxon>
        <taxon>Teredinibacter</taxon>
    </lineage>
</organism>
<feature type="transmembrane region" description="Helical" evidence="1">
    <location>
        <begin position="147"/>
        <end position="170"/>
    </location>
</feature>
<reference evidence="2 3" key="1">
    <citation type="journal article" date="2009" name="PLoS ONE">
        <title>The complete genome of Teredinibacter turnerae T7901: an intracellular endosymbiont of marine wood-boring bivalves (shipworms).</title>
        <authorList>
            <person name="Yang J.C."/>
            <person name="Madupu R."/>
            <person name="Durkin A.S."/>
            <person name="Ekborg N.A."/>
            <person name="Pedamallu C.S."/>
            <person name="Hostetler J.B."/>
            <person name="Radune D."/>
            <person name="Toms B.S."/>
            <person name="Henrissat B."/>
            <person name="Coutinho P.M."/>
            <person name="Schwarz S."/>
            <person name="Field L."/>
            <person name="Trindade-Silva A.E."/>
            <person name="Soares C.A.G."/>
            <person name="Elshahawi S."/>
            <person name="Hanora A."/>
            <person name="Schmidt E.W."/>
            <person name="Haygood M.G."/>
            <person name="Posfai J."/>
            <person name="Benner J."/>
            <person name="Madinger C."/>
            <person name="Nove J."/>
            <person name="Anton B."/>
            <person name="Chaudhary K."/>
            <person name="Foster J."/>
            <person name="Holman A."/>
            <person name="Kumar S."/>
            <person name="Lessard P.A."/>
            <person name="Luyten Y.A."/>
            <person name="Slatko B."/>
            <person name="Wood N."/>
            <person name="Wu B."/>
            <person name="Teplitski M."/>
            <person name="Mougous J.D."/>
            <person name="Ward N."/>
            <person name="Eisen J.A."/>
            <person name="Badger J.H."/>
            <person name="Distel D.L."/>
        </authorList>
    </citation>
    <scope>NUCLEOTIDE SEQUENCE [LARGE SCALE GENOMIC DNA]</scope>
    <source>
        <strain evidence="3">ATCC 39867 / T7901</strain>
    </source>
</reference>
<protein>
    <submittedName>
        <fullName evidence="2">Membrane protein</fullName>
    </submittedName>
</protein>
<evidence type="ECO:0000256" key="1">
    <source>
        <dbReference type="SAM" id="Phobius"/>
    </source>
</evidence>
<keyword evidence="1" id="KW-0472">Membrane</keyword>
<evidence type="ECO:0000313" key="3">
    <source>
        <dbReference type="Proteomes" id="UP000009080"/>
    </source>
</evidence>
<accession>C5BQ13</accession>
<sequence length="206" mass="22389">MQIALLIGYPVLVFFAGNQSNSALASAALLFLLLGIVFHPLKAGKTGAIVAVLLASVGLAVAAYLHFSLWLMKLPAIAFPLFLLVIFAGSLLPGREALVTAIGEHARGPLSENMRRYTRAVTILWSVLFLVMVVVGGVTLLPSVPEWQAFVAHTVLYPVSGIVFIGEFFVRKLLFPRHDHPSFIEYLKIVTSAGVVRPSLQRAFHD</sequence>
<dbReference type="KEGG" id="ttu:TERTU_3276"/>
<dbReference type="EMBL" id="CP001614">
    <property type="protein sequence ID" value="ACR11254.1"/>
    <property type="molecule type" value="Genomic_DNA"/>
</dbReference>
<feature type="transmembrane region" description="Helical" evidence="1">
    <location>
        <begin position="77"/>
        <end position="99"/>
    </location>
</feature>
<name>C5BQ13_TERTT</name>
<proteinExistence type="predicted"/>
<dbReference type="OrthoDB" id="8537043at2"/>
<dbReference type="HOGENOM" id="CLU_1331384_0_0_6"/>
<evidence type="ECO:0000313" key="2">
    <source>
        <dbReference type="EMBL" id="ACR11254.1"/>
    </source>
</evidence>
<gene>
    <name evidence="2" type="ordered locus">TERTU_3276</name>
</gene>
<keyword evidence="1" id="KW-0812">Transmembrane</keyword>
<dbReference type="eggNOG" id="COG4648">
    <property type="taxonomic scope" value="Bacteria"/>
</dbReference>
<dbReference type="AlphaFoldDB" id="C5BQ13"/>
<keyword evidence="1" id="KW-1133">Transmembrane helix</keyword>
<feature type="transmembrane region" description="Helical" evidence="1">
    <location>
        <begin position="48"/>
        <end position="71"/>
    </location>
</feature>
<feature type="transmembrane region" description="Helical" evidence="1">
    <location>
        <begin position="120"/>
        <end position="141"/>
    </location>
</feature>
<feature type="transmembrane region" description="Helical" evidence="1">
    <location>
        <begin position="23"/>
        <end position="41"/>
    </location>
</feature>
<keyword evidence="3" id="KW-1185">Reference proteome</keyword>
<dbReference type="Proteomes" id="UP000009080">
    <property type="component" value="Chromosome"/>
</dbReference>
<dbReference type="RefSeq" id="WP_015817366.1">
    <property type="nucleotide sequence ID" value="NC_012997.1"/>
</dbReference>